<evidence type="ECO:0000256" key="1">
    <source>
        <dbReference type="SAM" id="Coils"/>
    </source>
</evidence>
<dbReference type="InterPro" id="IPR009785">
    <property type="entry name" value="Prophage_Lj928_Orf309"/>
</dbReference>
<proteinExistence type="predicted"/>
<name>A0A387BHE2_9LACT</name>
<dbReference type="Pfam" id="PF07083">
    <property type="entry name" value="DUF1351"/>
    <property type="match status" value="1"/>
</dbReference>
<accession>A0A387BHE2</accession>
<evidence type="ECO:0000313" key="2">
    <source>
        <dbReference type="EMBL" id="AYG01684.1"/>
    </source>
</evidence>
<evidence type="ECO:0000313" key="3">
    <source>
        <dbReference type="Proteomes" id="UP000269374"/>
    </source>
</evidence>
<dbReference type="KEGG" id="lact:D7I46_11845"/>
<keyword evidence="1" id="KW-0175">Coiled coil</keyword>
<reference evidence="2 3" key="1">
    <citation type="submission" date="2018-09" db="EMBL/GenBank/DDBJ databases">
        <title>Genome sequencing of strain 1JSPR-7.</title>
        <authorList>
            <person name="Heo J."/>
            <person name="Kim S.-J."/>
            <person name="Kwon S.-W."/>
        </authorList>
    </citation>
    <scope>NUCLEOTIDE SEQUENCE [LARGE SCALE GENOMIC DNA]</scope>
    <source>
        <strain evidence="2 3">1JSPR-7</strain>
    </source>
</reference>
<feature type="coiled-coil region" evidence="1">
    <location>
        <begin position="217"/>
        <end position="269"/>
    </location>
</feature>
<dbReference type="EMBL" id="CP032627">
    <property type="protein sequence ID" value="AYG01684.1"/>
    <property type="molecule type" value="Genomic_DNA"/>
</dbReference>
<feature type="coiled-coil region" evidence="1">
    <location>
        <begin position="71"/>
        <end position="98"/>
    </location>
</feature>
<dbReference type="Proteomes" id="UP000269374">
    <property type="component" value="Chromosome"/>
</dbReference>
<gene>
    <name evidence="2" type="ORF">D7I46_11845</name>
</gene>
<dbReference type="AlphaFoldDB" id="A0A387BHE2"/>
<sequence>MRSKISLKITRLRKMNFSINIFNNHKNNRGKLKMPNFLETINFPEQAKMLQTAKDKKQAFETLILENEDDKKKAKSDRAEINKTLKEFKTQAKTVRDKVIGEFDTKVKEVVKVLDETQNLLKEKVEDYDLTWKHERENWVFEAIKLRITDDIDDFIDFYVLDDPRYENVSLTEKKIAEELDVKVAKIKSDLLVAQAISPQVAAIYKECLDIPTAIARDKQQQEEQARREAIAKAEAERQERERQEILARQKELERQAMVEAEITEAKENGEVINADKIREINQRADDYAEKEALKMASFTVRFEYKESDYPLSWQNPLADLEKRLQDLENVEVIKND</sequence>
<keyword evidence="3" id="KW-1185">Reference proteome</keyword>
<organism evidence="2 3">
    <name type="scientific">Lactococcus allomyrinae</name>
    <dbReference type="NCBI Taxonomy" id="2419773"/>
    <lineage>
        <taxon>Bacteria</taxon>
        <taxon>Bacillati</taxon>
        <taxon>Bacillota</taxon>
        <taxon>Bacilli</taxon>
        <taxon>Lactobacillales</taxon>
        <taxon>Streptococcaceae</taxon>
        <taxon>Lactococcus</taxon>
    </lineage>
</organism>
<protein>
    <submittedName>
        <fullName evidence="2">DUF1351 domain-containing protein</fullName>
    </submittedName>
</protein>